<feature type="compositionally biased region" description="Polar residues" evidence="1">
    <location>
        <begin position="19"/>
        <end position="32"/>
    </location>
</feature>
<protein>
    <submittedName>
        <fullName evidence="2">Uncharacterized protein</fullName>
    </submittedName>
</protein>
<evidence type="ECO:0000313" key="2">
    <source>
        <dbReference type="EMBL" id="KAH0540740.1"/>
    </source>
</evidence>
<keyword evidence="3" id="KW-1185">Reference proteome</keyword>
<sequence length="92" mass="10015">MHHIPAECPAELDMKTSLRNENTAATGSTSTRNRVKIPGVYRKQPFCGSVGSTGSMGAHPRLKTVLLRADFWDNVEFVRNNKKPAGATCNTA</sequence>
<dbReference type="Proteomes" id="UP000826195">
    <property type="component" value="Unassembled WGS sequence"/>
</dbReference>
<feature type="region of interest" description="Disordered" evidence="1">
    <location>
        <begin position="1"/>
        <end position="33"/>
    </location>
</feature>
<comment type="caution">
    <text evidence="2">The sequence shown here is derived from an EMBL/GenBank/DDBJ whole genome shotgun (WGS) entry which is preliminary data.</text>
</comment>
<organism evidence="2 3">
    <name type="scientific">Cotesia glomerata</name>
    <name type="common">Lepidopteran parasitic wasp</name>
    <name type="synonym">Apanteles glomeratus</name>
    <dbReference type="NCBI Taxonomy" id="32391"/>
    <lineage>
        <taxon>Eukaryota</taxon>
        <taxon>Metazoa</taxon>
        <taxon>Ecdysozoa</taxon>
        <taxon>Arthropoda</taxon>
        <taxon>Hexapoda</taxon>
        <taxon>Insecta</taxon>
        <taxon>Pterygota</taxon>
        <taxon>Neoptera</taxon>
        <taxon>Endopterygota</taxon>
        <taxon>Hymenoptera</taxon>
        <taxon>Apocrita</taxon>
        <taxon>Ichneumonoidea</taxon>
        <taxon>Braconidae</taxon>
        <taxon>Microgastrinae</taxon>
        <taxon>Cotesia</taxon>
    </lineage>
</organism>
<dbReference type="EMBL" id="JAHXZJ010002609">
    <property type="protein sequence ID" value="KAH0540740.1"/>
    <property type="molecule type" value="Genomic_DNA"/>
</dbReference>
<dbReference type="AlphaFoldDB" id="A0AAV7I3W4"/>
<accession>A0AAV7I3W4</accession>
<gene>
    <name evidence="2" type="ORF">KQX54_019547</name>
</gene>
<name>A0AAV7I3W4_COTGL</name>
<evidence type="ECO:0000256" key="1">
    <source>
        <dbReference type="SAM" id="MobiDB-lite"/>
    </source>
</evidence>
<proteinExistence type="predicted"/>
<evidence type="ECO:0000313" key="3">
    <source>
        <dbReference type="Proteomes" id="UP000826195"/>
    </source>
</evidence>
<reference evidence="2 3" key="1">
    <citation type="journal article" date="2021" name="J. Hered.">
        <title>A chromosome-level genome assembly of the parasitoid wasp, Cotesia glomerata (Hymenoptera: Braconidae).</title>
        <authorList>
            <person name="Pinto B.J."/>
            <person name="Weis J.J."/>
            <person name="Gamble T."/>
            <person name="Ode P.J."/>
            <person name="Paul R."/>
            <person name="Zaspel J.M."/>
        </authorList>
    </citation>
    <scope>NUCLEOTIDE SEQUENCE [LARGE SCALE GENOMIC DNA]</scope>
    <source>
        <strain evidence="2">CgM1</strain>
    </source>
</reference>